<dbReference type="SUPFAM" id="SSF81383">
    <property type="entry name" value="F-box domain"/>
    <property type="match status" value="1"/>
</dbReference>
<evidence type="ECO:0000256" key="2">
    <source>
        <dbReference type="ARBA" id="ARBA00022574"/>
    </source>
</evidence>
<reference evidence="9 10" key="1">
    <citation type="submission" date="2021-04" db="EMBL/GenBank/DDBJ databases">
        <authorList>
            <person name="Bliznina A."/>
        </authorList>
    </citation>
    <scope>NUCLEOTIDE SEQUENCE [LARGE SCALE GENOMIC DNA]</scope>
</reference>
<evidence type="ECO:0000259" key="8">
    <source>
        <dbReference type="PROSITE" id="PS50181"/>
    </source>
</evidence>
<name>A0ABN7S8W6_OIKDI</name>
<evidence type="ECO:0000256" key="6">
    <source>
        <dbReference type="SAM" id="MobiDB-lite"/>
    </source>
</evidence>
<proteinExistence type="predicted"/>
<gene>
    <name evidence="9" type="ORF">OKIOD_LOCUS5694</name>
</gene>
<keyword evidence="7" id="KW-1133">Transmembrane helix</keyword>
<feature type="transmembrane region" description="Helical" evidence="7">
    <location>
        <begin position="559"/>
        <end position="579"/>
    </location>
</feature>
<dbReference type="PROSITE" id="PS00678">
    <property type="entry name" value="WD_REPEATS_1"/>
    <property type="match status" value="1"/>
</dbReference>
<dbReference type="Pfam" id="PF12937">
    <property type="entry name" value="F-box-like"/>
    <property type="match status" value="1"/>
</dbReference>
<dbReference type="EMBL" id="OU015569">
    <property type="protein sequence ID" value="CAG5095327.1"/>
    <property type="molecule type" value="Genomic_DNA"/>
</dbReference>
<feature type="repeat" description="WD" evidence="5">
    <location>
        <begin position="413"/>
        <end position="454"/>
    </location>
</feature>
<dbReference type="SMART" id="SM00320">
    <property type="entry name" value="WD40"/>
    <property type="match status" value="2"/>
</dbReference>
<dbReference type="InterPro" id="IPR001810">
    <property type="entry name" value="F-box_dom"/>
</dbReference>
<dbReference type="PROSITE" id="PS50082">
    <property type="entry name" value="WD_REPEATS_2"/>
    <property type="match status" value="2"/>
</dbReference>
<dbReference type="InterPro" id="IPR015943">
    <property type="entry name" value="WD40/YVTN_repeat-like_dom_sf"/>
</dbReference>
<dbReference type="Pfam" id="PF00400">
    <property type="entry name" value="WD40"/>
    <property type="match status" value="2"/>
</dbReference>
<dbReference type="SUPFAM" id="SSF50978">
    <property type="entry name" value="WD40 repeat-like"/>
    <property type="match status" value="1"/>
</dbReference>
<dbReference type="PANTHER" id="PTHR44040:SF1">
    <property type="entry name" value="RETINOBLASTOMA-BINDING PROTEIN 5"/>
    <property type="match status" value="1"/>
</dbReference>
<feature type="transmembrane region" description="Helical" evidence="7">
    <location>
        <begin position="523"/>
        <end position="547"/>
    </location>
</feature>
<dbReference type="InterPro" id="IPR036047">
    <property type="entry name" value="F-box-like_dom_sf"/>
</dbReference>
<dbReference type="InterPro" id="IPR019775">
    <property type="entry name" value="WD40_repeat_CS"/>
</dbReference>
<keyword evidence="10" id="KW-1185">Reference proteome</keyword>
<organism evidence="9 10">
    <name type="scientific">Oikopleura dioica</name>
    <name type="common">Tunicate</name>
    <dbReference type="NCBI Taxonomy" id="34765"/>
    <lineage>
        <taxon>Eukaryota</taxon>
        <taxon>Metazoa</taxon>
        <taxon>Chordata</taxon>
        <taxon>Tunicata</taxon>
        <taxon>Appendicularia</taxon>
        <taxon>Copelata</taxon>
        <taxon>Oikopleuridae</taxon>
        <taxon>Oikopleura</taxon>
    </lineage>
</organism>
<accession>A0ABN7S8W6</accession>
<dbReference type="Proteomes" id="UP001158576">
    <property type="component" value="Chromosome XSR"/>
</dbReference>
<dbReference type="PROSITE" id="PS50294">
    <property type="entry name" value="WD_REPEATS_REGION"/>
    <property type="match status" value="1"/>
</dbReference>
<protein>
    <submittedName>
        <fullName evidence="9">Oidioi.mRNA.OKI2018_I69.XSR.g14136.t1.cds</fullName>
    </submittedName>
</protein>
<feature type="domain" description="F-box" evidence="8">
    <location>
        <begin position="173"/>
        <end position="219"/>
    </location>
</feature>
<dbReference type="InterPro" id="IPR036322">
    <property type="entry name" value="WD40_repeat_dom_sf"/>
</dbReference>
<evidence type="ECO:0000313" key="10">
    <source>
        <dbReference type="Proteomes" id="UP001158576"/>
    </source>
</evidence>
<sequence>MRLRIKEPLLNINTSLEATDLTDLRSKISADISGEAASENHFDLSLNGTDMLPLSGAFSDHGIVAGDRIRVHLVASISTPPPLGDIFSLLKFRLDVDTSGQKTYSYGPIPGAKMNFIKSDIPSSTIYVVNLIGTYEATVFTESFVANSEDEKEKLTEILPKVVLKFKELSGLAKGFLALPDEILLDICARLDAKSLVRLSATCKRLQKVGSDESLWKRLYFKNFTTIGLDEASWRKLYGLSYQRDKSAARPRGTQSEPNIQVPPRPIFPDPLFPAPRFPGVPGMIGGDYDLRPGMPMPGGIGPIRGDPPFAPGAFQDPDMFGRRDPDAPDFPGNHFPRGGPRRGFFLNEMNLELLEAYGQNYTYPEEFDGVLDSTNNTLAASFNRRGSLLATGCNDGRIVIWDFLTRRTAKVILAHTSSICSVGWNRKGNKLVTAGTDHTVAIWNVLTNEAEYSFRFPGPVQSACFNPRNDKQLLNSSTNSDSKPPDCRNSVIMSQKKRSLLSPISDDDFVTHRKKYTIWTKIFTFSLLFLFVVLFSSFWIICDWRLADSFNSSLFTRIMLPCICFVISLIAIICIAMIL</sequence>
<dbReference type="SMART" id="SM00256">
    <property type="entry name" value="FBOX"/>
    <property type="match status" value="1"/>
</dbReference>
<dbReference type="Gene3D" id="1.20.1280.50">
    <property type="match status" value="1"/>
</dbReference>
<feature type="repeat" description="WD" evidence="5">
    <location>
        <begin position="371"/>
        <end position="412"/>
    </location>
</feature>
<dbReference type="Gene3D" id="2.130.10.10">
    <property type="entry name" value="YVTN repeat-like/Quinoprotein amine dehydrogenase"/>
    <property type="match status" value="1"/>
</dbReference>
<evidence type="ECO:0000256" key="1">
    <source>
        <dbReference type="ARBA" id="ARBA00004123"/>
    </source>
</evidence>
<dbReference type="InterPro" id="IPR001680">
    <property type="entry name" value="WD40_rpt"/>
</dbReference>
<dbReference type="InterPro" id="IPR037850">
    <property type="entry name" value="RBBP5/Swd1"/>
</dbReference>
<evidence type="ECO:0000256" key="5">
    <source>
        <dbReference type="PROSITE-ProRule" id="PRU00221"/>
    </source>
</evidence>
<feature type="region of interest" description="Disordered" evidence="6">
    <location>
        <begin position="245"/>
        <end position="266"/>
    </location>
</feature>
<dbReference type="PROSITE" id="PS50181">
    <property type="entry name" value="FBOX"/>
    <property type="match status" value="1"/>
</dbReference>
<dbReference type="PANTHER" id="PTHR44040">
    <property type="entry name" value="RETINOBLASTOMA-BINDING PROTEIN 5"/>
    <property type="match status" value="1"/>
</dbReference>
<evidence type="ECO:0000256" key="3">
    <source>
        <dbReference type="ARBA" id="ARBA00022737"/>
    </source>
</evidence>
<keyword evidence="2 5" id="KW-0853">WD repeat</keyword>
<comment type="subcellular location">
    <subcellularLocation>
        <location evidence="1">Nucleus</location>
    </subcellularLocation>
</comment>
<keyword evidence="7" id="KW-0472">Membrane</keyword>
<keyword evidence="7" id="KW-0812">Transmembrane</keyword>
<keyword evidence="3" id="KW-0677">Repeat</keyword>
<keyword evidence="4" id="KW-0539">Nucleus</keyword>
<evidence type="ECO:0000313" key="9">
    <source>
        <dbReference type="EMBL" id="CAG5095327.1"/>
    </source>
</evidence>
<evidence type="ECO:0000256" key="4">
    <source>
        <dbReference type="ARBA" id="ARBA00023242"/>
    </source>
</evidence>
<evidence type="ECO:0000256" key="7">
    <source>
        <dbReference type="SAM" id="Phobius"/>
    </source>
</evidence>